<feature type="region of interest" description="Disordered" evidence="1">
    <location>
        <begin position="15"/>
        <end position="39"/>
    </location>
</feature>
<comment type="caution">
    <text evidence="2">The sequence shown here is derived from an EMBL/GenBank/DDBJ whole genome shotgun (WGS) entry which is preliminary data.</text>
</comment>
<gene>
    <name evidence="2" type="ORF">PENPOL_c044G10470</name>
</gene>
<evidence type="ECO:0000256" key="1">
    <source>
        <dbReference type="SAM" id="MobiDB-lite"/>
    </source>
</evidence>
<reference evidence="3" key="1">
    <citation type="journal article" date="2017" name="Nat. Microbiol.">
        <title>Global analysis of biosynthetic gene clusters reveals vast potential of secondary metabolite production in Penicillium species.</title>
        <authorList>
            <person name="Nielsen J.C."/>
            <person name="Grijseels S."/>
            <person name="Prigent S."/>
            <person name="Ji B."/>
            <person name="Dainat J."/>
            <person name="Nielsen K.F."/>
            <person name="Frisvad J.C."/>
            <person name="Workman M."/>
            <person name="Nielsen J."/>
        </authorList>
    </citation>
    <scope>NUCLEOTIDE SEQUENCE [LARGE SCALE GENOMIC DNA]</scope>
    <source>
        <strain evidence="3">IBT 4502</strain>
    </source>
</reference>
<dbReference type="Pfam" id="PF12511">
    <property type="entry name" value="DUF3716"/>
    <property type="match status" value="1"/>
</dbReference>
<proteinExistence type="predicted"/>
<feature type="compositionally biased region" description="Acidic residues" evidence="1">
    <location>
        <begin position="19"/>
        <end position="39"/>
    </location>
</feature>
<dbReference type="AlphaFoldDB" id="A0A1V6N5P2"/>
<sequence>MEDWLEGQFNAVFTAGEDCGGDTEENTDGDTEENTYGDTEEQVNIRELLPNGNPSMRLLDELLVPITSFEEFQEQERIGMTARLFEALACLQSIDDARHPSVDWSTDEHGVDQVCMPTGLGGYTALCGQRLGTAAADMDRCEQCAAGQGVFQTCKIAVDTRGLVLFDGACMCCAFRGDQTECSFMATVRGWALRVFMTEAPEYQFGYGVLTGMLARDYDQLQVLQQDSGVE</sequence>
<name>A0A1V6N5P2_PENPO</name>
<organism evidence="2 3">
    <name type="scientific">Penicillium polonicum</name>
    <dbReference type="NCBI Taxonomy" id="60169"/>
    <lineage>
        <taxon>Eukaryota</taxon>
        <taxon>Fungi</taxon>
        <taxon>Dikarya</taxon>
        <taxon>Ascomycota</taxon>
        <taxon>Pezizomycotina</taxon>
        <taxon>Eurotiomycetes</taxon>
        <taxon>Eurotiomycetidae</taxon>
        <taxon>Eurotiales</taxon>
        <taxon>Aspergillaceae</taxon>
        <taxon>Penicillium</taxon>
    </lineage>
</organism>
<protein>
    <submittedName>
        <fullName evidence="2">Uncharacterized protein</fullName>
    </submittedName>
</protein>
<accession>A0A1V6N5P2</accession>
<evidence type="ECO:0000313" key="3">
    <source>
        <dbReference type="Proteomes" id="UP000191408"/>
    </source>
</evidence>
<dbReference type="Proteomes" id="UP000191408">
    <property type="component" value="Unassembled WGS sequence"/>
</dbReference>
<keyword evidence="3" id="KW-1185">Reference proteome</keyword>
<dbReference type="InterPro" id="IPR022190">
    <property type="entry name" value="DUF3716"/>
</dbReference>
<evidence type="ECO:0000313" key="2">
    <source>
        <dbReference type="EMBL" id="OQD59932.1"/>
    </source>
</evidence>
<dbReference type="EMBL" id="MDYM01000044">
    <property type="protein sequence ID" value="OQD59932.1"/>
    <property type="molecule type" value="Genomic_DNA"/>
</dbReference>